<evidence type="ECO:0000256" key="5">
    <source>
        <dbReference type="ARBA" id="ARBA00022801"/>
    </source>
</evidence>
<evidence type="ECO:0000256" key="2">
    <source>
        <dbReference type="ARBA" id="ARBA00012759"/>
    </source>
</evidence>
<reference evidence="8" key="1">
    <citation type="journal article" date="2019" name="Beilstein J. Org. Chem.">
        <title>Nanangenines: drimane sesquiterpenoids as the dominant metabolite cohort of a novel Australian fungus, Aspergillus nanangensis.</title>
        <authorList>
            <person name="Lacey H.J."/>
            <person name="Gilchrist C.L.M."/>
            <person name="Crombie A."/>
            <person name="Kalaitzis J.A."/>
            <person name="Vuong D."/>
            <person name="Rutledge P.J."/>
            <person name="Turner P."/>
            <person name="Pitt J.I."/>
            <person name="Lacey E."/>
            <person name="Chooi Y.H."/>
            <person name="Piggott A.M."/>
        </authorList>
    </citation>
    <scope>NUCLEOTIDE SEQUENCE</scope>
    <source>
        <strain evidence="8">MST-FP2251</strain>
    </source>
</reference>
<accession>A0AAD4GMU5</accession>
<evidence type="ECO:0000313" key="8">
    <source>
        <dbReference type="EMBL" id="KAF9882671.1"/>
    </source>
</evidence>
<dbReference type="PANTHER" id="PTHR13367">
    <property type="entry name" value="UBIQUITIN THIOESTERASE"/>
    <property type="match status" value="1"/>
</dbReference>
<evidence type="ECO:0000256" key="3">
    <source>
        <dbReference type="ARBA" id="ARBA00022670"/>
    </source>
</evidence>
<dbReference type="InterPro" id="IPR022105">
    <property type="entry name" value="DUF3645"/>
</dbReference>
<evidence type="ECO:0000256" key="1">
    <source>
        <dbReference type="ARBA" id="ARBA00000707"/>
    </source>
</evidence>
<dbReference type="EMBL" id="VCAU01000241">
    <property type="protein sequence ID" value="KAF9882671.1"/>
    <property type="molecule type" value="Genomic_DNA"/>
</dbReference>
<evidence type="ECO:0000259" key="7">
    <source>
        <dbReference type="Pfam" id="PF12359"/>
    </source>
</evidence>
<dbReference type="Proteomes" id="UP001194746">
    <property type="component" value="Unassembled WGS sequence"/>
</dbReference>
<dbReference type="GO" id="GO:0006508">
    <property type="term" value="P:proteolysis"/>
    <property type="evidence" value="ECO:0007669"/>
    <property type="project" value="UniProtKB-KW"/>
</dbReference>
<evidence type="ECO:0000256" key="4">
    <source>
        <dbReference type="ARBA" id="ARBA00022786"/>
    </source>
</evidence>
<feature type="domain" description="DUF3645" evidence="7">
    <location>
        <begin position="65"/>
        <end position="97"/>
    </location>
</feature>
<dbReference type="InterPro" id="IPR051346">
    <property type="entry name" value="OTU_Deubiquitinase"/>
</dbReference>
<keyword evidence="9" id="KW-1185">Reference proteome</keyword>
<keyword evidence="4" id="KW-0833">Ubl conjugation pathway</keyword>
<comment type="catalytic activity">
    <reaction evidence="1">
        <text>Thiol-dependent hydrolysis of ester, thioester, amide, peptide and isopeptide bonds formed by the C-terminal Gly of ubiquitin (a 76-residue protein attached to proteins as an intracellular targeting signal).</text>
        <dbReference type="EC" id="3.4.19.12"/>
    </reaction>
</comment>
<reference evidence="8" key="2">
    <citation type="submission" date="2020-02" db="EMBL/GenBank/DDBJ databases">
        <authorList>
            <person name="Gilchrist C.L.M."/>
            <person name="Chooi Y.-H."/>
        </authorList>
    </citation>
    <scope>NUCLEOTIDE SEQUENCE</scope>
    <source>
        <strain evidence="8">MST-FP2251</strain>
    </source>
</reference>
<dbReference type="AlphaFoldDB" id="A0AAD4GMU5"/>
<gene>
    <name evidence="8" type="ORF">FE257_005656</name>
</gene>
<protein>
    <recommendedName>
        <fullName evidence="2">ubiquitinyl hydrolase 1</fullName>
        <ecNumber evidence="2">3.4.19.12</ecNumber>
    </recommendedName>
</protein>
<evidence type="ECO:0000313" key="9">
    <source>
        <dbReference type="Proteomes" id="UP001194746"/>
    </source>
</evidence>
<dbReference type="EC" id="3.4.19.12" evidence="2"/>
<keyword evidence="3" id="KW-0645">Protease</keyword>
<proteinExistence type="predicted"/>
<sequence length="459" mass="52056">MEVRRSALHFVRYTDITPRDESVLREALEGGVYLRKLLVLRGLLGHQILKFAVAGKRWPVDYGLHPSRCLMAVPFRAKGVPSDNSEFGHPDVAVIITCLSYYYHGLSQEQVRHCFKLVTKENDPSAEYHHWVVRGHHSLPTGLREITGVNLEDSRVFRKVLYPHLQYQKGIIDFYLSRVVFPKEAKEFPHKLSTSAWDLPSRAGQPLTTGFSGTNDNRSLLPRSAAQRDLPHLLRTNAMVLSGLLRPKTHLVNQQATPVCVIIDVGAWILEARNDYIAQYWLSVTPAAAGALFYDDNDEAIVIDREGNTERLLASPFRHRMEKCLVFLDQEHERGVDLKLPRNYRAAVTLGPRLTKDRLVQACSRMQGLGNGQSVMFLCPPEVSHSMKVEAIHMDSTDVIRWALGQTCDSLKTLIPLWASQGLQFYTRMRFADDLRGSEQPGDIVARIQEREARTLSEL</sequence>
<dbReference type="PANTHER" id="PTHR13367:SF33">
    <property type="entry name" value="P-LOOP CONTAINING NUCLEOSIDE TRIPHOSPHATE HYDROLASE PROTEIN"/>
    <property type="match status" value="1"/>
</dbReference>
<keyword evidence="6" id="KW-0788">Thiol protease</keyword>
<organism evidence="8 9">
    <name type="scientific">Aspergillus nanangensis</name>
    <dbReference type="NCBI Taxonomy" id="2582783"/>
    <lineage>
        <taxon>Eukaryota</taxon>
        <taxon>Fungi</taxon>
        <taxon>Dikarya</taxon>
        <taxon>Ascomycota</taxon>
        <taxon>Pezizomycotina</taxon>
        <taxon>Eurotiomycetes</taxon>
        <taxon>Eurotiomycetidae</taxon>
        <taxon>Eurotiales</taxon>
        <taxon>Aspergillaceae</taxon>
        <taxon>Aspergillus</taxon>
        <taxon>Aspergillus subgen. Circumdati</taxon>
    </lineage>
</organism>
<dbReference type="Pfam" id="PF12359">
    <property type="entry name" value="DUF3645"/>
    <property type="match status" value="1"/>
</dbReference>
<keyword evidence="5" id="KW-0378">Hydrolase</keyword>
<name>A0AAD4GMU5_ASPNN</name>
<dbReference type="GO" id="GO:0004843">
    <property type="term" value="F:cysteine-type deubiquitinase activity"/>
    <property type="evidence" value="ECO:0007669"/>
    <property type="project" value="UniProtKB-EC"/>
</dbReference>
<comment type="caution">
    <text evidence="8">The sequence shown here is derived from an EMBL/GenBank/DDBJ whole genome shotgun (WGS) entry which is preliminary data.</text>
</comment>
<evidence type="ECO:0000256" key="6">
    <source>
        <dbReference type="ARBA" id="ARBA00022807"/>
    </source>
</evidence>